<sequence>MDRLCERDPYYDDMKVAKRAIDQMEMVAMMEGIPKFCPCGGSIVETRKDEKRYYQCEKFKDDRTDCMHIRKLWDKAMEEEVSSLRESVDYNRKKVLNHEYLIEEMQKELKVHRAEIVNVSKVVFRNPMDPKKG</sequence>
<accession>A0MEP6</accession>
<protein>
    <recommendedName>
        <fullName evidence="2">Mutator-like transposase</fullName>
    </recommendedName>
</protein>
<evidence type="ECO:0008006" key="2">
    <source>
        <dbReference type="Google" id="ProtNLM"/>
    </source>
</evidence>
<feature type="non-terminal residue" evidence="1">
    <location>
        <position position="133"/>
    </location>
</feature>
<dbReference type="AlphaFoldDB" id="A0MEP6"/>
<proteinExistence type="evidence at transcript level"/>
<evidence type="ECO:0000313" key="1">
    <source>
        <dbReference type="EMBL" id="ABK28509.1"/>
    </source>
</evidence>
<organism evidence="1">
    <name type="scientific">Arabidopsis thaliana</name>
    <name type="common">Mouse-ear cress</name>
    <dbReference type="NCBI Taxonomy" id="3702"/>
    <lineage>
        <taxon>Eukaryota</taxon>
        <taxon>Viridiplantae</taxon>
        <taxon>Streptophyta</taxon>
        <taxon>Embryophyta</taxon>
        <taxon>Tracheophyta</taxon>
        <taxon>Spermatophyta</taxon>
        <taxon>Magnoliopsida</taxon>
        <taxon>eudicotyledons</taxon>
        <taxon>Gunneridae</taxon>
        <taxon>Pentapetalae</taxon>
        <taxon>rosids</taxon>
        <taxon>malvids</taxon>
        <taxon>Brassicales</taxon>
        <taxon>Brassicaceae</taxon>
        <taxon>Camelineae</taxon>
        <taxon>Arabidopsis</taxon>
    </lineage>
</organism>
<dbReference type="EMBL" id="DQ653018">
    <property type="protein sequence ID" value="ABK28509.1"/>
    <property type="molecule type" value="mRNA"/>
</dbReference>
<name>A0MEP6_ARATH</name>
<reference evidence="1" key="1">
    <citation type="submission" date="2006-05" db="EMBL/GenBank/DDBJ databases">
        <title>Simultaneous high-throughput recombinational cloning of open reading frames in closed and open configurations.</title>
        <authorList>
            <person name="Underwood B.A."/>
            <person name="Vanderhaeghen R."/>
            <person name="Whitford R."/>
            <person name="Town C.D."/>
            <person name="Hilson P."/>
        </authorList>
    </citation>
    <scope>NUCLEOTIDE SEQUENCE</scope>
</reference>